<dbReference type="Proteomes" id="UP000485058">
    <property type="component" value="Unassembled WGS sequence"/>
</dbReference>
<name>A0A699ZN02_HAELA</name>
<sequence length="65" mass="7368">MPHEGWRLRLVAGVGKMRAVPSAALQHASLPAKQIADMVKHTPDVPTLQTIWDDRVPTWWSWVRA</sequence>
<reference evidence="1 2" key="1">
    <citation type="submission" date="2020-02" db="EMBL/GenBank/DDBJ databases">
        <title>Draft genome sequence of Haematococcus lacustris strain NIES-144.</title>
        <authorList>
            <person name="Morimoto D."/>
            <person name="Nakagawa S."/>
            <person name="Yoshida T."/>
            <person name="Sawayama S."/>
        </authorList>
    </citation>
    <scope>NUCLEOTIDE SEQUENCE [LARGE SCALE GENOMIC DNA]</scope>
    <source>
        <strain evidence="1 2">NIES-144</strain>
    </source>
</reference>
<proteinExistence type="predicted"/>
<protein>
    <submittedName>
        <fullName evidence="1">Uncharacterized protein</fullName>
    </submittedName>
</protein>
<organism evidence="1 2">
    <name type="scientific">Haematococcus lacustris</name>
    <name type="common">Green alga</name>
    <name type="synonym">Haematococcus pluvialis</name>
    <dbReference type="NCBI Taxonomy" id="44745"/>
    <lineage>
        <taxon>Eukaryota</taxon>
        <taxon>Viridiplantae</taxon>
        <taxon>Chlorophyta</taxon>
        <taxon>core chlorophytes</taxon>
        <taxon>Chlorophyceae</taxon>
        <taxon>CS clade</taxon>
        <taxon>Chlamydomonadales</taxon>
        <taxon>Haematococcaceae</taxon>
        <taxon>Haematococcus</taxon>
    </lineage>
</organism>
<dbReference type="EMBL" id="BLLF01001741">
    <property type="protein sequence ID" value="GFH20999.1"/>
    <property type="molecule type" value="Genomic_DNA"/>
</dbReference>
<gene>
    <name evidence="1" type="ORF">HaLaN_18212</name>
</gene>
<dbReference type="AlphaFoldDB" id="A0A699ZN02"/>
<keyword evidence="2" id="KW-1185">Reference proteome</keyword>
<comment type="caution">
    <text evidence="1">The sequence shown here is derived from an EMBL/GenBank/DDBJ whole genome shotgun (WGS) entry which is preliminary data.</text>
</comment>
<accession>A0A699ZN02</accession>
<evidence type="ECO:0000313" key="2">
    <source>
        <dbReference type="Proteomes" id="UP000485058"/>
    </source>
</evidence>
<evidence type="ECO:0000313" key="1">
    <source>
        <dbReference type="EMBL" id="GFH20999.1"/>
    </source>
</evidence>